<proteinExistence type="predicted"/>
<dbReference type="RefSeq" id="WP_020737162.1">
    <property type="nucleotide sequence ID" value="NC_021658.1"/>
</dbReference>
<feature type="region of interest" description="Disordered" evidence="1">
    <location>
        <begin position="72"/>
        <end position="186"/>
    </location>
</feature>
<dbReference type="EMBL" id="CP003969">
    <property type="protein sequence ID" value="AGP37664.1"/>
    <property type="molecule type" value="Genomic_DNA"/>
</dbReference>
<reference evidence="2 3" key="1">
    <citation type="journal article" date="2013" name="Sci. Rep.">
        <title>Extraordinary expansion of a Sorangium cellulosum genome from an alkaline milieu.</title>
        <authorList>
            <person name="Han K."/>
            <person name="Li Z.F."/>
            <person name="Peng R."/>
            <person name="Zhu L.P."/>
            <person name="Zhou T."/>
            <person name="Wang L.G."/>
            <person name="Li S.G."/>
            <person name="Zhang X.B."/>
            <person name="Hu W."/>
            <person name="Wu Z.H."/>
            <person name="Qin N."/>
            <person name="Li Y.Z."/>
        </authorList>
    </citation>
    <scope>NUCLEOTIDE SEQUENCE [LARGE SCALE GENOMIC DNA]</scope>
    <source>
        <strain evidence="2 3">So0157-2</strain>
    </source>
</reference>
<dbReference type="Proteomes" id="UP000014803">
    <property type="component" value="Chromosome"/>
</dbReference>
<dbReference type="STRING" id="1254432.SCE1572_26220"/>
<organism evidence="2 3">
    <name type="scientific">Sorangium cellulosum So0157-2</name>
    <dbReference type="NCBI Taxonomy" id="1254432"/>
    <lineage>
        <taxon>Bacteria</taxon>
        <taxon>Pseudomonadati</taxon>
        <taxon>Myxococcota</taxon>
        <taxon>Polyangia</taxon>
        <taxon>Polyangiales</taxon>
        <taxon>Polyangiaceae</taxon>
        <taxon>Sorangium</taxon>
    </lineage>
</organism>
<accession>S4XYV3</accession>
<name>S4XYV3_SORCE</name>
<dbReference type="AlphaFoldDB" id="S4XYV3"/>
<dbReference type="HOGENOM" id="CLU_1453532_0_0_7"/>
<dbReference type="KEGG" id="scu:SCE1572_26220"/>
<feature type="region of interest" description="Disordered" evidence="1">
    <location>
        <begin position="15"/>
        <end position="38"/>
    </location>
</feature>
<sequence length="186" mass="19053">MTIATVAGWLGRKAALGSSTSAPGAKRTGGPAGSNTTPWSPRWMGWHVAQLIAPLASSCPWRARVDPWSPWHPAQARSRRAPAADPRGAASAAPRGPAVASSAWHDAHESCARAWGSESGPGAACPPGGGKSSAAAPVATAPASAAGSTPRKRVTSDVDSARRAARPRTISRGWAARWRGSDRSAR</sequence>
<feature type="compositionally biased region" description="Low complexity" evidence="1">
    <location>
        <begin position="116"/>
        <end position="149"/>
    </location>
</feature>
<evidence type="ECO:0000313" key="2">
    <source>
        <dbReference type="EMBL" id="AGP37664.1"/>
    </source>
</evidence>
<evidence type="ECO:0000256" key="1">
    <source>
        <dbReference type="SAM" id="MobiDB-lite"/>
    </source>
</evidence>
<protein>
    <submittedName>
        <fullName evidence="2">Uncharacterized protein</fullName>
    </submittedName>
</protein>
<evidence type="ECO:0000313" key="3">
    <source>
        <dbReference type="Proteomes" id="UP000014803"/>
    </source>
</evidence>
<gene>
    <name evidence="2" type="ORF">SCE1572_26220</name>
</gene>
<feature type="compositionally biased region" description="Low complexity" evidence="1">
    <location>
        <begin position="73"/>
        <end position="103"/>
    </location>
</feature>